<feature type="region of interest" description="Disordered" evidence="17">
    <location>
        <begin position="529"/>
        <end position="566"/>
    </location>
</feature>
<feature type="compositionally biased region" description="Polar residues" evidence="17">
    <location>
        <begin position="1226"/>
        <end position="1236"/>
    </location>
</feature>
<dbReference type="NCBIfam" id="TIGR00533">
    <property type="entry name" value="HMG_CoA_R_NADP"/>
    <property type="match status" value="1"/>
</dbReference>
<evidence type="ECO:0000313" key="21">
    <source>
        <dbReference type="Proteomes" id="UP000030671"/>
    </source>
</evidence>
<dbReference type="PROSITE" id="PS00318">
    <property type="entry name" value="HMG_COA_REDUCTASE_2"/>
    <property type="match status" value="1"/>
</dbReference>
<keyword evidence="9 18" id="KW-1133">Transmembrane helix</keyword>
<evidence type="ECO:0000256" key="5">
    <source>
        <dbReference type="ARBA" id="ARBA00022692"/>
    </source>
</evidence>
<dbReference type="FunFam" id="3.10.450.80:FF:000001">
    <property type="entry name" value="60S ribosomal protein L44"/>
    <property type="match status" value="1"/>
</dbReference>
<dbReference type="InterPro" id="IPR053958">
    <property type="entry name" value="HMGCR/SNAP/NPC1-like_SSD"/>
</dbReference>
<feature type="transmembrane region" description="Helical" evidence="18">
    <location>
        <begin position="612"/>
        <end position="633"/>
    </location>
</feature>
<dbReference type="HOGENOM" id="CLU_001734_1_1_1"/>
<keyword evidence="6" id="KW-0256">Endoplasmic reticulum</keyword>
<dbReference type="KEGG" id="hir:HETIRDRAFT_461040"/>
<organism evidence="20 21">
    <name type="scientific">Heterobasidion irregulare (strain TC 32-1)</name>
    <dbReference type="NCBI Taxonomy" id="747525"/>
    <lineage>
        <taxon>Eukaryota</taxon>
        <taxon>Fungi</taxon>
        <taxon>Dikarya</taxon>
        <taxon>Basidiomycota</taxon>
        <taxon>Agaricomycotina</taxon>
        <taxon>Agaricomycetes</taxon>
        <taxon>Russulales</taxon>
        <taxon>Bondarzewiaceae</taxon>
        <taxon>Heterobasidion</taxon>
        <taxon>Heterobasidion annosum species complex</taxon>
    </lineage>
</organism>
<evidence type="ECO:0000256" key="4">
    <source>
        <dbReference type="ARBA" id="ARBA00012999"/>
    </source>
</evidence>
<dbReference type="InterPro" id="IPR023074">
    <property type="entry name" value="HMG_CoA_Rdtase_cat_sf"/>
</dbReference>
<dbReference type="eggNOG" id="KOG3464">
    <property type="taxonomic scope" value="Eukaryota"/>
</dbReference>
<dbReference type="SUPFAM" id="SSF55035">
    <property type="entry name" value="NAD-binding domain of HMG-CoA reductase"/>
    <property type="match status" value="1"/>
</dbReference>
<evidence type="ECO:0000256" key="16">
    <source>
        <dbReference type="RuleBase" id="RU000666"/>
    </source>
</evidence>
<keyword evidence="21" id="KW-1185">Reference proteome</keyword>
<evidence type="ECO:0000256" key="8">
    <source>
        <dbReference type="ARBA" id="ARBA00022980"/>
    </source>
</evidence>
<dbReference type="PROSITE" id="PS00066">
    <property type="entry name" value="HMG_COA_REDUCTASE_1"/>
    <property type="match status" value="1"/>
</dbReference>
<evidence type="ECO:0000256" key="14">
    <source>
        <dbReference type="ARBA" id="ARBA00035236"/>
    </source>
</evidence>
<dbReference type="InterPro" id="IPR023076">
    <property type="entry name" value="HMG_CoA_Rdtase_CS"/>
</dbReference>
<dbReference type="Gene3D" id="3.10.450.80">
    <property type="match status" value="1"/>
</dbReference>
<dbReference type="eggNOG" id="KOG1430">
    <property type="taxonomic scope" value="Eukaryota"/>
</dbReference>
<dbReference type="Gene3D" id="3.90.770.10">
    <property type="entry name" value="3-hydroxy-3-methylglutaryl-coenzyme A Reductase, Chain A, domain 2"/>
    <property type="match status" value="1"/>
</dbReference>
<keyword evidence="12 16" id="KW-0687">Ribonucleoprotein</keyword>
<dbReference type="GO" id="GO:0008299">
    <property type="term" value="P:isoprenoid biosynthetic process"/>
    <property type="evidence" value="ECO:0007669"/>
    <property type="project" value="InterPro"/>
</dbReference>
<feature type="region of interest" description="Disordered" evidence="17">
    <location>
        <begin position="1226"/>
        <end position="1254"/>
    </location>
</feature>
<dbReference type="Gene3D" id="1.10.3270.10">
    <property type="entry name" value="HMGR, N-terminal domain"/>
    <property type="match status" value="1"/>
</dbReference>
<dbReference type="PROSITE" id="PS01192">
    <property type="entry name" value="HMG_COA_REDUCTASE_3"/>
    <property type="match status" value="1"/>
</dbReference>
<accession>W4JQN0</accession>
<dbReference type="OrthoDB" id="310654at2759"/>
<evidence type="ECO:0000256" key="11">
    <source>
        <dbReference type="ARBA" id="ARBA00023136"/>
    </source>
</evidence>
<feature type="transmembrane region" description="Helical" evidence="18">
    <location>
        <begin position="862"/>
        <end position="886"/>
    </location>
</feature>
<dbReference type="EC" id="1.1.1.34" evidence="4"/>
<evidence type="ECO:0000256" key="9">
    <source>
        <dbReference type="ARBA" id="ARBA00022989"/>
    </source>
</evidence>
<dbReference type="FunFam" id="3.30.70.420:FF:000001">
    <property type="entry name" value="3-hydroxy-3-methylglutaryl coenzyme A reductase"/>
    <property type="match status" value="1"/>
</dbReference>
<evidence type="ECO:0000256" key="10">
    <source>
        <dbReference type="ARBA" id="ARBA00023002"/>
    </source>
</evidence>
<comment type="subcellular location">
    <subcellularLocation>
        <location evidence="1">Endoplasmic reticulum membrane</location>
        <topology evidence="1">Multi-pass membrane protein</topology>
    </subcellularLocation>
</comment>
<dbReference type="eggNOG" id="KOG2480">
    <property type="taxonomic scope" value="Eukaryota"/>
</dbReference>
<dbReference type="SUPFAM" id="SSF51735">
    <property type="entry name" value="NAD(P)-binding Rossmann-fold domains"/>
    <property type="match status" value="1"/>
</dbReference>
<dbReference type="PANTHER" id="PTHR10572:SF24">
    <property type="entry name" value="3-HYDROXY-3-METHYLGLUTARYL-COENZYME A REDUCTASE"/>
    <property type="match status" value="1"/>
</dbReference>
<evidence type="ECO:0000256" key="1">
    <source>
        <dbReference type="ARBA" id="ARBA00004477"/>
    </source>
</evidence>
<dbReference type="PROSITE" id="PS01172">
    <property type="entry name" value="RIBOSOMAL_L44E"/>
    <property type="match status" value="1"/>
</dbReference>
<dbReference type="InterPro" id="IPR000552">
    <property type="entry name" value="Ribosomal_eL44"/>
</dbReference>
<dbReference type="Pfam" id="PF00935">
    <property type="entry name" value="Ribosomal_L44"/>
    <property type="match status" value="1"/>
</dbReference>
<evidence type="ECO:0000259" key="19">
    <source>
        <dbReference type="PROSITE" id="PS50156"/>
    </source>
</evidence>
<protein>
    <recommendedName>
        <fullName evidence="14">Large ribosomal subunit protein eL42</fullName>
        <ecNumber evidence="4">1.1.1.34</ecNumber>
    </recommendedName>
    <alternativeName>
        <fullName evidence="13">60S ribosomal protein L41</fullName>
    </alternativeName>
    <alternativeName>
        <fullName evidence="15">60S ribosomal protein L44</fullName>
    </alternativeName>
</protein>
<evidence type="ECO:0000256" key="6">
    <source>
        <dbReference type="ARBA" id="ARBA00022824"/>
    </source>
</evidence>
<evidence type="ECO:0000256" key="7">
    <source>
        <dbReference type="ARBA" id="ARBA00022857"/>
    </source>
</evidence>
<feature type="transmembrane region" description="Helical" evidence="18">
    <location>
        <begin position="6"/>
        <end position="22"/>
    </location>
</feature>
<keyword evidence="10" id="KW-0560">Oxidoreductase</keyword>
<evidence type="ECO:0000256" key="18">
    <source>
        <dbReference type="SAM" id="Phobius"/>
    </source>
</evidence>
<dbReference type="GO" id="GO:1990904">
    <property type="term" value="C:ribonucleoprotein complex"/>
    <property type="evidence" value="ECO:0007669"/>
    <property type="project" value="UniProtKB-KW"/>
</dbReference>
<dbReference type="GO" id="GO:0015936">
    <property type="term" value="P:coenzyme A metabolic process"/>
    <property type="evidence" value="ECO:0007669"/>
    <property type="project" value="InterPro"/>
</dbReference>
<dbReference type="InterPro" id="IPR023282">
    <property type="entry name" value="HMG_CoA_Rdtase_N"/>
</dbReference>
<feature type="transmembrane region" description="Helical" evidence="18">
    <location>
        <begin position="834"/>
        <end position="853"/>
    </location>
</feature>
<feature type="region of interest" description="Disordered" evidence="17">
    <location>
        <begin position="1308"/>
        <end position="1327"/>
    </location>
</feature>
<comment type="similarity">
    <text evidence="2">Belongs to the HMG-CoA reductase family.</text>
</comment>
<dbReference type="InterPro" id="IPR009023">
    <property type="entry name" value="HMG_CoA_Rdtase_NAD(P)-bd_sf"/>
</dbReference>
<dbReference type="PRINTS" id="PR00071">
    <property type="entry name" value="HMGCOARDTASE"/>
</dbReference>
<dbReference type="GeneID" id="20677135"/>
<dbReference type="FunCoup" id="W4JQN0">
    <property type="interactions" value="186"/>
</dbReference>
<dbReference type="GO" id="GO:0005789">
    <property type="term" value="C:endoplasmic reticulum membrane"/>
    <property type="evidence" value="ECO:0007669"/>
    <property type="project" value="UniProtKB-SubCell"/>
</dbReference>
<reference evidence="20 21" key="1">
    <citation type="journal article" date="2012" name="New Phytol.">
        <title>Insight into trade-off between wood decay and parasitism from the genome of a fungal forest pathogen.</title>
        <authorList>
            <person name="Olson A."/>
            <person name="Aerts A."/>
            <person name="Asiegbu F."/>
            <person name="Belbahri L."/>
            <person name="Bouzid O."/>
            <person name="Broberg A."/>
            <person name="Canback B."/>
            <person name="Coutinho P.M."/>
            <person name="Cullen D."/>
            <person name="Dalman K."/>
            <person name="Deflorio G."/>
            <person name="van Diepen L.T."/>
            <person name="Dunand C."/>
            <person name="Duplessis S."/>
            <person name="Durling M."/>
            <person name="Gonthier P."/>
            <person name="Grimwood J."/>
            <person name="Fossdal C.G."/>
            <person name="Hansson D."/>
            <person name="Henrissat B."/>
            <person name="Hietala A."/>
            <person name="Himmelstrand K."/>
            <person name="Hoffmeister D."/>
            <person name="Hogberg N."/>
            <person name="James T.Y."/>
            <person name="Karlsson M."/>
            <person name="Kohler A."/>
            <person name="Kues U."/>
            <person name="Lee Y.H."/>
            <person name="Lin Y.C."/>
            <person name="Lind M."/>
            <person name="Lindquist E."/>
            <person name="Lombard V."/>
            <person name="Lucas S."/>
            <person name="Lunden K."/>
            <person name="Morin E."/>
            <person name="Murat C."/>
            <person name="Park J."/>
            <person name="Raffaello T."/>
            <person name="Rouze P."/>
            <person name="Salamov A."/>
            <person name="Schmutz J."/>
            <person name="Solheim H."/>
            <person name="Stahlberg J."/>
            <person name="Velez H."/>
            <person name="de Vries R.P."/>
            <person name="Wiebenga A."/>
            <person name="Woodward S."/>
            <person name="Yakovlev I."/>
            <person name="Garbelotto M."/>
            <person name="Martin F."/>
            <person name="Grigoriev I.V."/>
            <person name="Stenlid J."/>
        </authorList>
    </citation>
    <scope>NUCLEOTIDE SEQUENCE [LARGE SCALE GENOMIC DNA]</scope>
    <source>
        <strain evidence="20 21">TC 32-1</strain>
    </source>
</reference>
<evidence type="ECO:0000256" key="15">
    <source>
        <dbReference type="ARBA" id="ARBA00035340"/>
    </source>
</evidence>
<name>W4JQN0_HETIT</name>
<dbReference type="Gene3D" id="3.40.50.720">
    <property type="entry name" value="NAD(P)-binding Rossmann-like Domain"/>
    <property type="match status" value="1"/>
</dbReference>
<dbReference type="RefSeq" id="XP_009552085.1">
    <property type="nucleotide sequence ID" value="XM_009553790.1"/>
</dbReference>
<dbReference type="Gene3D" id="3.30.70.420">
    <property type="entry name" value="Hydroxymethylglutaryl-CoA reductase, class I/II, NAD/NADP-binding domain"/>
    <property type="match status" value="1"/>
</dbReference>
<dbReference type="STRING" id="747525.W4JQN0"/>
<dbReference type="InterPro" id="IPR004554">
    <property type="entry name" value="HMG_CoA_Rdtase_eu_arc"/>
</dbReference>
<dbReference type="EMBL" id="KI925465">
    <property type="protein sequence ID" value="ETW75838.1"/>
    <property type="molecule type" value="Genomic_DNA"/>
</dbReference>
<dbReference type="PROSITE" id="PS50065">
    <property type="entry name" value="HMG_COA_REDUCTASE_4"/>
    <property type="match status" value="1"/>
</dbReference>
<evidence type="ECO:0000313" key="20">
    <source>
        <dbReference type="EMBL" id="ETW75838.1"/>
    </source>
</evidence>
<dbReference type="Pfam" id="PF01073">
    <property type="entry name" value="3Beta_HSD"/>
    <property type="match status" value="1"/>
</dbReference>
<comment type="similarity">
    <text evidence="3 16">Belongs to the eukaryotic ribosomal protein eL42 family.</text>
</comment>
<dbReference type="FunFam" id="1.10.3270.10:FF:000001">
    <property type="entry name" value="3-hydroxy-3-methylglutaryl coenzyme A reductase"/>
    <property type="match status" value="1"/>
</dbReference>
<evidence type="ECO:0000256" key="12">
    <source>
        <dbReference type="ARBA" id="ARBA00023274"/>
    </source>
</evidence>
<feature type="domain" description="SSD" evidence="19">
    <location>
        <begin position="833"/>
        <end position="1006"/>
    </location>
</feature>
<dbReference type="GO" id="GO:0006412">
    <property type="term" value="P:translation"/>
    <property type="evidence" value="ECO:0007669"/>
    <property type="project" value="InterPro"/>
</dbReference>
<dbReference type="SUPFAM" id="SSF57829">
    <property type="entry name" value="Zn-binding ribosomal proteins"/>
    <property type="match status" value="1"/>
</dbReference>
<dbReference type="PANTHER" id="PTHR10572">
    <property type="entry name" value="3-HYDROXY-3-METHYLGLUTARYL-COENZYME A REDUCTASE"/>
    <property type="match status" value="1"/>
</dbReference>
<gene>
    <name evidence="20" type="ORF">HETIRDRAFT_461040</name>
</gene>
<dbReference type="GO" id="GO:0003735">
    <property type="term" value="F:structural constituent of ribosome"/>
    <property type="evidence" value="ECO:0007669"/>
    <property type="project" value="InterPro"/>
</dbReference>
<evidence type="ECO:0000256" key="17">
    <source>
        <dbReference type="SAM" id="MobiDB-lite"/>
    </source>
</evidence>
<dbReference type="FunFam" id="3.90.770.10:FF:000001">
    <property type="entry name" value="3-hydroxy-3-methylglutaryl coenzyme A reductase"/>
    <property type="match status" value="1"/>
</dbReference>
<evidence type="ECO:0000256" key="13">
    <source>
        <dbReference type="ARBA" id="ARBA00029633"/>
    </source>
</evidence>
<keyword evidence="5 18" id="KW-0812">Transmembrane</keyword>
<dbReference type="InterPro" id="IPR002202">
    <property type="entry name" value="HMG_CoA_Rdtase"/>
</dbReference>
<evidence type="ECO:0000256" key="2">
    <source>
        <dbReference type="ARBA" id="ARBA00007661"/>
    </source>
</evidence>
<dbReference type="SUPFAM" id="SSF56542">
    <property type="entry name" value="Substrate-binding domain of HMG-CoA reductase"/>
    <property type="match status" value="1"/>
</dbReference>
<dbReference type="GO" id="GO:0005840">
    <property type="term" value="C:ribosome"/>
    <property type="evidence" value="ECO:0007669"/>
    <property type="project" value="UniProtKB-KW"/>
</dbReference>
<keyword evidence="11 18" id="KW-0472">Membrane</keyword>
<dbReference type="InParanoid" id="W4JQN0"/>
<dbReference type="InterPro" id="IPR053708">
    <property type="entry name" value="Ribosomal_LSU_eL42"/>
</dbReference>
<dbReference type="Pfam" id="PF12349">
    <property type="entry name" value="Sterol-sensing"/>
    <property type="match status" value="1"/>
</dbReference>
<feature type="transmembrane region" description="Helical" evidence="18">
    <location>
        <begin position="983"/>
        <end position="1008"/>
    </location>
</feature>
<sequence length="1821" mass="197853">MPLSSVAILLIIPLLLYIYIYLNDAKLMNLPSYVEDTFSPHRVTDEDAMRTAARLAEIPITITSSLPPQTGRRYIIVGGAGFLGGWIVCQLLGRGEDPKRIRVLDIRLPTREDLTTGQAKDVDFRLVDISNKKAVENAFHAPWPTGSQSLGTHQSEITVFHTAANIRFYERHPELLYLSDSVNVQGTQNIIDAARAIGTSVLIYTSSGSISVRRTRFWLWPWQKEPDFLVQVITDEDELIPKRHEHFFSNYAASKTKAERLVRAADKSPSGNAVVRTGCLRPGNGIYGPGGDILCGSYLVRQVNPTWIGNILQNFVYVENGALAHLCYEQRLIEIQRGSTNPDVGGQAFCVTDAGPPVTYGDVYTTLGVLTEGLTVFPKLSATSMLLLSYIFEFIHVSRALMLLSSNAIIRRLGSLIPKLNSDLINLQPSLFALTMVHLIWDDSRARLPPEKGGLGYAPLWTTLEGLCKLVDEHKKAGGRGEERSMSGGVSFGFASMKASRGIEKDPPDILRSQGLQEAHVRLFSRHDPESPHKVTQYKKGKDSLAAQGKRRYDRKQSGYGGQTKPVFHKKAKTTKKVVLRLECTVCKYKMQLSLKRCKHFELGGEKKTKGAALTFPIETIVFFFIVATLAYFHVLSAIKHSSFLAPNSPSTLRPAHTLLRDSKWVSVSENTWYDARHSENGVTTLELQQIVLSLDAKAAKKNLPHVQSSMDNVTQYLTHRFVSSSGKSYSDLCHQLTVDGSAAQCFVSTVPDSPTSEVLTLSFIPGGREEFLSAFKKQAPFASEELGSVKYVIEDQEAQTIGDMKSGKWVAYAARAMVVRFWDLLKKADSLDILLVLAGYVLMHTTFIRLFLSSRSLGSNFWLMTAILSSSILSFIVALPLAGYLHIPLEPVSLIEALPFLVCTVGFDKPLRLARAVFSHPHLFTPAVQEGRFRGQMKPAPELIMEVLDKAANPILRDYALEIAVLLIGAYSKVGGLKEFCALAALLLTVDCVAMATFYCAILSIMIEVRRIKMFRNMSRSGPKSADGKPATVLSNGQLQMPQLNFRQRTSAAVLGVKGSFLRQTQGTDGKVKDTKEESPVARLKLLLIVSFLTLHILNLCTTLTPTSVIARHDQSVWSSTELAPVSHKVDLTTPSVSSALASLVASIDQSQSEIFVKVSPAVHVRVVPTLTKEGKAQEEYLFDDFMSSWTNLVGDPVLSKWIVLVLGVSVALNGYLLKGIATGTGSTRTVQPPQSVRFKSEDQTKRTAARPTHIEIPETRVERFIAPATVATQPPVAPASLPKTASVNGISKMLDSVDLALKAQKPRFSTGDSDSADEEEKQASTNVRTLEECIEIFENGPRPVSVSLSMLNDEEVILLAQNGKIAAYALEKVLGNLERAVQIRRALISRASKTKTFEHSDVPMANYDYSRVIGACCENVVGYIPIPLGIAGPLRIDGELFPVPMATAEGTLVASTSRGCKALNAGGGVTTVITYDAMTRGPAIDFPSITMAAAAKAWIDSEEGGAIMKESFESTSRFAKLQRLKCTLAGRTLFVRFATTTGDAMGMNMISKGTEKALETMGKYFPDMIVLALSGNYCTDKKPAAINWIEGRGKSVVAEAVIPGKVVKAVLKTTVEALCNLNIKKNLVGSAMAGSIGGFNAHAANILTAIYLATGQDPAQNVESSNCMTLMEPTNNGQDLLMTVTMPSIEVGTVGGGTVLAPQQAVLELLGVKGAHPTQPGQNAQQLARIVAASVMAGELSLLSALAAGHLVRAHLVHNRSQVNTPSVSTPATPGPVTPPNGLFWAPHTSNNVSRAAVAPLTTTQSTMSLAGYSLDAKQ</sequence>
<proteinExistence type="inferred from homology"/>
<dbReference type="InterPro" id="IPR009029">
    <property type="entry name" value="HMG_CoA_Rdtase_sub-bd_dom_sf"/>
</dbReference>
<dbReference type="Pfam" id="PF00368">
    <property type="entry name" value="HMG-CoA_red"/>
    <property type="match status" value="1"/>
</dbReference>
<dbReference type="Proteomes" id="UP000030671">
    <property type="component" value="Unassembled WGS sequence"/>
</dbReference>
<dbReference type="PROSITE" id="PS50156">
    <property type="entry name" value="SSD"/>
    <property type="match status" value="1"/>
</dbReference>
<dbReference type="GO" id="GO:0005778">
    <property type="term" value="C:peroxisomal membrane"/>
    <property type="evidence" value="ECO:0007669"/>
    <property type="project" value="TreeGrafter"/>
</dbReference>
<dbReference type="CDD" id="cd00643">
    <property type="entry name" value="HMG-CoA_reductase_classI"/>
    <property type="match status" value="1"/>
</dbReference>
<dbReference type="InterPro" id="IPR000731">
    <property type="entry name" value="SSD"/>
</dbReference>
<evidence type="ECO:0000256" key="3">
    <source>
        <dbReference type="ARBA" id="ARBA00009364"/>
    </source>
</evidence>
<dbReference type="InterPro" id="IPR011332">
    <property type="entry name" value="Ribosomal_zn-bd"/>
</dbReference>
<dbReference type="InterPro" id="IPR002225">
    <property type="entry name" value="3Beta_OHSteriod_DH/Estase"/>
</dbReference>
<dbReference type="GO" id="GO:0004420">
    <property type="term" value="F:hydroxymethylglutaryl-CoA reductase (NADPH) activity"/>
    <property type="evidence" value="ECO:0007669"/>
    <property type="project" value="UniProtKB-EC"/>
</dbReference>
<dbReference type="GO" id="GO:0006696">
    <property type="term" value="P:ergosterol biosynthetic process"/>
    <property type="evidence" value="ECO:0007669"/>
    <property type="project" value="TreeGrafter"/>
</dbReference>
<keyword evidence="7" id="KW-0521">NADP</keyword>
<dbReference type="InterPro" id="IPR036291">
    <property type="entry name" value="NAD(P)-bd_dom_sf"/>
</dbReference>
<keyword evidence="8 16" id="KW-0689">Ribosomal protein</keyword>